<evidence type="ECO:0000256" key="2">
    <source>
        <dbReference type="ARBA" id="ARBA00009130"/>
    </source>
</evidence>
<evidence type="ECO:0000259" key="7">
    <source>
        <dbReference type="Pfam" id="PF02852"/>
    </source>
</evidence>
<dbReference type="PRINTS" id="PR00411">
    <property type="entry name" value="PNDRDTASEI"/>
</dbReference>
<proteinExistence type="inferred from homology"/>
<dbReference type="SUPFAM" id="SSF55424">
    <property type="entry name" value="FAD/NAD-linked reductases, dimerisation (C-terminal) domain"/>
    <property type="match status" value="1"/>
</dbReference>
<name>A0A6N9YR98_9ACTN</name>
<feature type="domain" description="FAD/NAD(P)-binding" evidence="8">
    <location>
        <begin position="4"/>
        <end position="301"/>
    </location>
</feature>
<protein>
    <submittedName>
        <fullName evidence="9">FAD-dependent oxidoreductase</fullName>
    </submittedName>
</protein>
<sequence length="456" mass="47779">MVERIVVIGADAAGMSAASQALRTAAGRGRELEIVAVDRGRWTSYSACGIPYWVAGDVDGPDALIARTAEEHRANGIDVRLGTVAESVDLAAGTVEVAGIDDDRRERLGFDQLVLAIGAVPVRPDLPGIEARGIFGVQTLDDGAAVIDYLGIRKPRTAVVVGAGYIGLEMAEALVRRGMHVTVVEQEPEPMTTLDPDLGKSVRMAMIGMGIDVRTETGVEAFEAGGDGHVRRLVTESGEVDADVVVLGIGVRPASELASAAGLPLGAGGGIRVDDRLRVRGTENVWAAGDCVETFDRVRGAYVHVPLGTHANKQGRVLGTNLGGGDATFPGIVGTAVSKICDLEIARTGLREVDADAAGLEYVAVTIESTTRSGYYPGAEPLTVKVLAERPGGRLLGAQIVGKEDAAKRIDVLAMALWNEMTVMDVAMTDLSYAPPFSPVWDPVQIAARKAADKLT</sequence>
<gene>
    <name evidence="9" type="ORF">G1H11_19335</name>
</gene>
<keyword evidence="3" id="KW-0285">Flavoprotein</keyword>
<dbReference type="InterPro" id="IPR016156">
    <property type="entry name" value="FAD/NAD-linked_Rdtase_dimer_sf"/>
</dbReference>
<evidence type="ECO:0000313" key="9">
    <source>
        <dbReference type="EMBL" id="NED97455.1"/>
    </source>
</evidence>
<dbReference type="InterPro" id="IPR004099">
    <property type="entry name" value="Pyr_nucl-diS_OxRdtase_dimer"/>
</dbReference>
<evidence type="ECO:0000256" key="3">
    <source>
        <dbReference type="ARBA" id="ARBA00022630"/>
    </source>
</evidence>
<keyword evidence="5" id="KW-0560">Oxidoreductase</keyword>
<dbReference type="RefSeq" id="WP_163820233.1">
    <property type="nucleotide sequence ID" value="NZ_JAAGOB010000011.1"/>
</dbReference>
<evidence type="ECO:0000256" key="6">
    <source>
        <dbReference type="ARBA" id="ARBA00023284"/>
    </source>
</evidence>
<comment type="cofactor">
    <cofactor evidence="1">
        <name>FAD</name>
        <dbReference type="ChEBI" id="CHEBI:57692"/>
    </cofactor>
</comment>
<dbReference type="PRINTS" id="PR00368">
    <property type="entry name" value="FADPNR"/>
</dbReference>
<organism evidence="9 10">
    <name type="scientific">Phytoactinopolyspora alkaliphila</name>
    <dbReference type="NCBI Taxonomy" id="1783498"/>
    <lineage>
        <taxon>Bacteria</taxon>
        <taxon>Bacillati</taxon>
        <taxon>Actinomycetota</taxon>
        <taxon>Actinomycetes</taxon>
        <taxon>Jiangellales</taxon>
        <taxon>Jiangellaceae</taxon>
        <taxon>Phytoactinopolyspora</taxon>
    </lineage>
</organism>
<evidence type="ECO:0000259" key="8">
    <source>
        <dbReference type="Pfam" id="PF07992"/>
    </source>
</evidence>
<dbReference type="GO" id="GO:0016491">
    <property type="term" value="F:oxidoreductase activity"/>
    <property type="evidence" value="ECO:0007669"/>
    <property type="project" value="UniProtKB-KW"/>
</dbReference>
<keyword evidence="10" id="KW-1185">Reference proteome</keyword>
<dbReference type="SUPFAM" id="SSF51905">
    <property type="entry name" value="FAD/NAD(P)-binding domain"/>
    <property type="match status" value="2"/>
</dbReference>
<reference evidence="9 10" key="1">
    <citation type="submission" date="2020-02" db="EMBL/GenBank/DDBJ databases">
        <authorList>
            <person name="Li X.-J."/>
            <person name="Feng X.-M."/>
        </authorList>
    </citation>
    <scope>NUCLEOTIDE SEQUENCE [LARGE SCALE GENOMIC DNA]</scope>
    <source>
        <strain evidence="9 10">CGMCC 4.7225</strain>
    </source>
</reference>
<evidence type="ECO:0000313" key="10">
    <source>
        <dbReference type="Proteomes" id="UP000469185"/>
    </source>
</evidence>
<dbReference type="Proteomes" id="UP000469185">
    <property type="component" value="Unassembled WGS sequence"/>
</dbReference>
<dbReference type="Gene3D" id="3.50.50.60">
    <property type="entry name" value="FAD/NAD(P)-binding domain"/>
    <property type="match status" value="2"/>
</dbReference>
<dbReference type="InterPro" id="IPR050260">
    <property type="entry name" value="FAD-bd_OxRdtase"/>
</dbReference>
<dbReference type="Pfam" id="PF02852">
    <property type="entry name" value="Pyr_redox_dim"/>
    <property type="match status" value="1"/>
</dbReference>
<dbReference type="InterPro" id="IPR023753">
    <property type="entry name" value="FAD/NAD-binding_dom"/>
</dbReference>
<dbReference type="InterPro" id="IPR036188">
    <property type="entry name" value="FAD/NAD-bd_sf"/>
</dbReference>
<evidence type="ECO:0000256" key="4">
    <source>
        <dbReference type="ARBA" id="ARBA00022827"/>
    </source>
</evidence>
<feature type="domain" description="Pyridine nucleotide-disulphide oxidoreductase dimerisation" evidence="7">
    <location>
        <begin position="338"/>
        <end position="439"/>
    </location>
</feature>
<keyword evidence="4" id="KW-0274">FAD</keyword>
<dbReference type="PANTHER" id="PTHR43429:SF1">
    <property type="entry name" value="NAD(P)H SULFUR OXIDOREDUCTASE (COA-DEPENDENT)"/>
    <property type="match status" value="1"/>
</dbReference>
<dbReference type="EMBL" id="JAAGOB010000011">
    <property type="protein sequence ID" value="NED97455.1"/>
    <property type="molecule type" value="Genomic_DNA"/>
</dbReference>
<dbReference type="PANTHER" id="PTHR43429">
    <property type="entry name" value="PYRIDINE NUCLEOTIDE-DISULFIDE OXIDOREDUCTASE DOMAIN-CONTAINING"/>
    <property type="match status" value="1"/>
</dbReference>
<comment type="caution">
    <text evidence="9">The sequence shown here is derived from an EMBL/GenBank/DDBJ whole genome shotgun (WGS) entry which is preliminary data.</text>
</comment>
<accession>A0A6N9YR98</accession>
<evidence type="ECO:0000256" key="1">
    <source>
        <dbReference type="ARBA" id="ARBA00001974"/>
    </source>
</evidence>
<comment type="similarity">
    <text evidence="2">Belongs to the class-III pyridine nucleotide-disulfide oxidoreductase family.</text>
</comment>
<dbReference type="Pfam" id="PF07992">
    <property type="entry name" value="Pyr_redox_2"/>
    <property type="match status" value="1"/>
</dbReference>
<evidence type="ECO:0000256" key="5">
    <source>
        <dbReference type="ARBA" id="ARBA00023002"/>
    </source>
</evidence>
<dbReference type="AlphaFoldDB" id="A0A6N9YR98"/>
<keyword evidence="6" id="KW-0676">Redox-active center</keyword>